<keyword evidence="11" id="KW-1185">Reference proteome</keyword>
<evidence type="ECO:0000256" key="8">
    <source>
        <dbReference type="SAM" id="MobiDB-lite"/>
    </source>
</evidence>
<accession>A0A849A583</accession>
<feature type="transmembrane region" description="Helical" evidence="9">
    <location>
        <begin position="239"/>
        <end position="260"/>
    </location>
</feature>
<keyword evidence="5 9" id="KW-1133">Transmembrane helix</keyword>
<evidence type="ECO:0000313" key="11">
    <source>
        <dbReference type="Proteomes" id="UP000562984"/>
    </source>
</evidence>
<feature type="transmembrane region" description="Helical" evidence="9">
    <location>
        <begin position="85"/>
        <end position="106"/>
    </location>
</feature>
<feature type="transmembrane region" description="Helical" evidence="9">
    <location>
        <begin position="280"/>
        <end position="311"/>
    </location>
</feature>
<keyword evidence="2 10" id="KW-0328">Glycosyltransferase</keyword>
<gene>
    <name evidence="10" type="primary">mptB</name>
    <name evidence="10" type="ORF">HKD39_00840</name>
</gene>
<comment type="similarity">
    <text evidence="7">Belongs to the MptA/B family.</text>
</comment>
<evidence type="ECO:0000256" key="1">
    <source>
        <dbReference type="ARBA" id="ARBA00004141"/>
    </source>
</evidence>
<evidence type="ECO:0000256" key="7">
    <source>
        <dbReference type="ARBA" id="ARBA00043987"/>
    </source>
</evidence>
<evidence type="ECO:0000256" key="3">
    <source>
        <dbReference type="ARBA" id="ARBA00022679"/>
    </source>
</evidence>
<feature type="transmembrane region" description="Helical" evidence="9">
    <location>
        <begin position="387"/>
        <end position="412"/>
    </location>
</feature>
<evidence type="ECO:0000313" key="10">
    <source>
        <dbReference type="EMBL" id="NNG34288.1"/>
    </source>
</evidence>
<feature type="region of interest" description="Disordered" evidence="8">
    <location>
        <begin position="529"/>
        <end position="581"/>
    </location>
</feature>
<reference evidence="10 11" key="1">
    <citation type="submission" date="2020-05" db="EMBL/GenBank/DDBJ databases">
        <title>Nakamurella sp. DB0629 isolated from air conditioner.</title>
        <authorList>
            <person name="Kim D.H."/>
            <person name="Kim D.-U."/>
        </authorList>
    </citation>
    <scope>NUCLEOTIDE SEQUENCE [LARGE SCALE GENOMIC DNA]</scope>
    <source>
        <strain evidence="10 11">DB0629</strain>
    </source>
</reference>
<evidence type="ECO:0000256" key="6">
    <source>
        <dbReference type="ARBA" id="ARBA00023136"/>
    </source>
</evidence>
<feature type="transmembrane region" description="Helical" evidence="9">
    <location>
        <begin position="427"/>
        <end position="453"/>
    </location>
</feature>
<comment type="subcellular location">
    <subcellularLocation>
        <location evidence="1">Membrane</location>
        <topology evidence="1">Multi-pass membrane protein</topology>
    </subcellularLocation>
</comment>
<dbReference type="GO" id="GO:0016757">
    <property type="term" value="F:glycosyltransferase activity"/>
    <property type="evidence" value="ECO:0007669"/>
    <property type="project" value="UniProtKB-KW"/>
</dbReference>
<evidence type="ECO:0000256" key="2">
    <source>
        <dbReference type="ARBA" id="ARBA00022676"/>
    </source>
</evidence>
<organism evidence="10 11">
    <name type="scientific">Nakamurella aerolata</name>
    <dbReference type="NCBI Taxonomy" id="1656892"/>
    <lineage>
        <taxon>Bacteria</taxon>
        <taxon>Bacillati</taxon>
        <taxon>Actinomycetota</taxon>
        <taxon>Actinomycetes</taxon>
        <taxon>Nakamurellales</taxon>
        <taxon>Nakamurellaceae</taxon>
        <taxon>Nakamurella</taxon>
    </lineage>
</organism>
<dbReference type="Proteomes" id="UP000562984">
    <property type="component" value="Unassembled WGS sequence"/>
</dbReference>
<comment type="caution">
    <text evidence="10">The sequence shown here is derived from an EMBL/GenBank/DDBJ whole genome shotgun (WGS) entry which is preliminary data.</text>
</comment>
<protein>
    <submittedName>
        <fullName evidence="10">Polyprenol phosphomannose-dependent alpha 1,6 mannosyltransferase MptB</fullName>
    </submittedName>
</protein>
<proteinExistence type="inferred from homology"/>
<keyword evidence="4 9" id="KW-0812">Transmembrane</keyword>
<dbReference type="Pfam" id="PF26314">
    <property type="entry name" value="MptA_B_family"/>
    <property type="match status" value="1"/>
</dbReference>
<feature type="region of interest" description="Disordered" evidence="8">
    <location>
        <begin position="1"/>
        <end position="29"/>
    </location>
</feature>
<dbReference type="InterPro" id="IPR049829">
    <property type="entry name" value="MptA/B-like"/>
</dbReference>
<dbReference type="EMBL" id="JABEND010000001">
    <property type="protein sequence ID" value="NNG34288.1"/>
    <property type="molecule type" value="Genomic_DNA"/>
</dbReference>
<dbReference type="NCBIfam" id="NF038066">
    <property type="entry name" value="MptB"/>
    <property type="match status" value="1"/>
</dbReference>
<sequence>MSPASAALTGHTGGPAEPDVRSSAGPLDEEERAQLGRLRRWGTTGALLMALGATSSYGAATPNPNPVDGVRIIGLISRVSTGALGISYAGMGLLVISWLLLGRLAAPGRARRLSRSQLSHTLAMWTVPFLVTPPIFSRDVYSYLAVGSMALRGFNPYEMGPYDALGDGDVFVHQADGRWQHTPTPYGPAFILIAKGIVAISGQHVVVGVLLQRLVELIGVAGIIWALPRLARRCGLDPVSALWLGALNPLVLFHLIAGGHNEALMLGAMLVGLEWGLGRSWVGGTMLISFAVAIKATAGLALPFLVVALALRRSVGWKPLLRQVILVGAVAAATFAALTVIAGYGLGWINGLGAPGTVRSFLSISTSLAVGAGALGRVLGLGDHTDAAVAVLQPAGTAVGGLLAVGFVWLAWRGVPWINEGRRVPPILALGLALSCFVLLGPVIQPWYLLWAVLPLAAATGDRRFRGAATLFTAAYALIIMPNGMTIPVFTIVQAVVAAAVVAGIMLILLWRSGLPTSVAAPAQTVDDDDHYGAQRQRPAYVPAEVADDTASGRRFAPRRGARSENRQRATGRPSGANRRR</sequence>
<evidence type="ECO:0000256" key="9">
    <source>
        <dbReference type="SAM" id="Phobius"/>
    </source>
</evidence>
<dbReference type="RefSeq" id="WP_171197950.1">
    <property type="nucleotide sequence ID" value="NZ_JABEND010000001.1"/>
</dbReference>
<name>A0A849A583_9ACTN</name>
<evidence type="ECO:0000256" key="4">
    <source>
        <dbReference type="ARBA" id="ARBA00022692"/>
    </source>
</evidence>
<feature type="transmembrane region" description="Helical" evidence="9">
    <location>
        <begin position="323"/>
        <end position="349"/>
    </location>
</feature>
<evidence type="ECO:0000256" key="5">
    <source>
        <dbReference type="ARBA" id="ARBA00022989"/>
    </source>
</evidence>
<feature type="transmembrane region" description="Helical" evidence="9">
    <location>
        <begin position="41"/>
        <end position="60"/>
    </location>
</feature>
<dbReference type="GO" id="GO:0016020">
    <property type="term" value="C:membrane"/>
    <property type="evidence" value="ECO:0007669"/>
    <property type="project" value="UniProtKB-SubCell"/>
</dbReference>
<dbReference type="AlphaFoldDB" id="A0A849A583"/>
<feature type="transmembrane region" description="Helical" evidence="9">
    <location>
        <begin position="465"/>
        <end position="481"/>
    </location>
</feature>
<keyword evidence="3 10" id="KW-0808">Transferase</keyword>
<feature type="transmembrane region" description="Helical" evidence="9">
    <location>
        <begin position="361"/>
        <end position="380"/>
    </location>
</feature>
<keyword evidence="6 9" id="KW-0472">Membrane</keyword>
<feature type="transmembrane region" description="Helical" evidence="9">
    <location>
        <begin position="487"/>
        <end position="511"/>
    </location>
</feature>